<dbReference type="PANTHER" id="PTHR43135:SF3">
    <property type="entry name" value="ALPHA-D-RIBOSE 1-METHYLPHOSPHONATE 5-TRIPHOSPHATE DIPHOSPHATASE"/>
    <property type="match status" value="1"/>
</dbReference>
<dbReference type="GO" id="GO:0016810">
    <property type="term" value="F:hydrolase activity, acting on carbon-nitrogen (but not peptide) bonds"/>
    <property type="evidence" value="ECO:0007669"/>
    <property type="project" value="InterPro"/>
</dbReference>
<dbReference type="InterPro" id="IPR051781">
    <property type="entry name" value="Metallo-dep_Hydrolase"/>
</dbReference>
<dbReference type="Gene3D" id="3.20.20.140">
    <property type="entry name" value="Metal-dependent hydrolases"/>
    <property type="match status" value="1"/>
</dbReference>
<dbReference type="InterPro" id="IPR006680">
    <property type="entry name" value="Amidohydro-rel"/>
</dbReference>
<gene>
    <name evidence="2" type="ORF">IEI95_007430</name>
</gene>
<protein>
    <submittedName>
        <fullName evidence="2">Amidohydrolase family protein</fullName>
    </submittedName>
</protein>
<dbReference type="SUPFAM" id="SSF51338">
    <property type="entry name" value="Composite domain of metallo-dependent hydrolases"/>
    <property type="match status" value="1"/>
</dbReference>
<dbReference type="Pfam" id="PF01979">
    <property type="entry name" value="Amidohydro_1"/>
    <property type="match status" value="1"/>
</dbReference>
<dbReference type="AlphaFoldDB" id="A0AAE5B6I4"/>
<name>A0AAE5B6I4_AGRVI</name>
<organism evidence="2 3">
    <name type="scientific">Agrobacterium vitis</name>
    <name type="common">Rhizobium vitis</name>
    <dbReference type="NCBI Taxonomy" id="373"/>
    <lineage>
        <taxon>Bacteria</taxon>
        <taxon>Pseudomonadati</taxon>
        <taxon>Pseudomonadota</taxon>
        <taxon>Alphaproteobacteria</taxon>
        <taxon>Hyphomicrobiales</taxon>
        <taxon>Rhizobiaceae</taxon>
        <taxon>Rhizobium/Agrobacterium group</taxon>
        <taxon>Agrobacterium</taxon>
    </lineage>
</organism>
<sequence>MEDGRIAEIGSLDAAQIEAADVVIDADGAVAIPGLIDSHVHITFGDYTPRQKTVGYLESYVHGGVTSSVSASEVHVPGRPKDPAGVKALAVAAMKCFETFRPGGMRVHAGAVILEPGLTAADMVELRSLGLRYAKAGFGAFATPFDYASLVKAARDAGLITMAHTGGASIPGSSGIWAEHILAMNPHVSFHVNGGPIAMPEAGFERLVCESEVALQICTAGNLRTALLVADLATKHDKLDRLLIATDTPTGSGIMPLGMLYTISHLCALSDMPPEIAIAAATGNNARVFGLSSGILAVGRDADVVLVDAGAGGSQTDALAALRNGDIPAVCAVVTDGVPRFVGRSRNTPAGQRNVRTASSRIVNLFDHTGH</sequence>
<comment type="caution">
    <text evidence="2">The sequence shown here is derived from an EMBL/GenBank/DDBJ whole genome shotgun (WGS) entry which is preliminary data.</text>
</comment>
<dbReference type="EMBL" id="JACXXJ020000003">
    <property type="protein sequence ID" value="MBF2714092.1"/>
    <property type="molecule type" value="Genomic_DNA"/>
</dbReference>
<evidence type="ECO:0000313" key="2">
    <source>
        <dbReference type="EMBL" id="MBF2714092.1"/>
    </source>
</evidence>
<dbReference type="SUPFAM" id="SSF51556">
    <property type="entry name" value="Metallo-dependent hydrolases"/>
    <property type="match status" value="1"/>
</dbReference>
<reference evidence="2" key="1">
    <citation type="submission" date="2020-11" db="EMBL/GenBank/DDBJ databases">
        <title>Agrobacterium vitis strain K377 genome.</title>
        <authorList>
            <person name="Xi H."/>
        </authorList>
    </citation>
    <scope>NUCLEOTIDE SEQUENCE</scope>
    <source>
        <strain evidence="2">K377</strain>
    </source>
</reference>
<dbReference type="CDD" id="cd01292">
    <property type="entry name" value="metallo-dependent_hydrolases"/>
    <property type="match status" value="1"/>
</dbReference>
<dbReference type="PANTHER" id="PTHR43135">
    <property type="entry name" value="ALPHA-D-RIBOSE 1-METHYLPHOSPHONATE 5-TRIPHOSPHATE DIPHOSPHATASE"/>
    <property type="match status" value="1"/>
</dbReference>
<feature type="domain" description="Amidohydrolase-related" evidence="1">
    <location>
        <begin position="31"/>
        <end position="314"/>
    </location>
</feature>
<evidence type="ECO:0000313" key="3">
    <source>
        <dbReference type="Proteomes" id="UP000655037"/>
    </source>
</evidence>
<evidence type="ECO:0000259" key="1">
    <source>
        <dbReference type="Pfam" id="PF01979"/>
    </source>
</evidence>
<accession>A0AAE5B6I4</accession>
<dbReference type="InterPro" id="IPR011059">
    <property type="entry name" value="Metal-dep_hydrolase_composite"/>
</dbReference>
<dbReference type="Proteomes" id="UP000655037">
    <property type="component" value="Unassembled WGS sequence"/>
</dbReference>
<dbReference type="Gene3D" id="2.30.40.10">
    <property type="entry name" value="Urease, subunit C, domain 1"/>
    <property type="match status" value="1"/>
</dbReference>
<proteinExistence type="predicted"/>
<dbReference type="InterPro" id="IPR032466">
    <property type="entry name" value="Metal_Hydrolase"/>
</dbReference>